<sequence>MGSLVKKFGAGAISVALVGCGGGSESDSKLPSAVEPTASRTLSGVVMDGYLVNANVCLDKNQNSICDSGDGAVVQTNSQGRYQLPIDGDTSGIRLLVEAIEYQTIDLDNPNQPIESGYTLEQPAAQSAIISPMTSIIASLAEVSGESFEQAAQTLASDLNVSVNVLKSDYVAGSSVESRNVHMLARAVTRVIQSGQKESQVTLSLTRKGSFSRLASLDVAAIKATTDKVSQGTQSAEDTLNQIAIDYRDELKISQQDVKNDAVITVPRAPKHGLVNDAADSFDWKPVKPFMALSDYEYSLDSGATWQAVTQKPILVGAVAKAEGAVQIRVSAKPEKSIAAGKPLKSSKPFTETQVPAAPTNLVLDDARNRFDWIHSAGFSRLTDYEYTVNGGTTWQVVNSKPQVLADMAIPAGALQLRVREDMNSARPAGHRVNSSVPMTLTPAAPIAPNLVRVDDDADLFEIQLVDGFSNLADYEVSLGAGWQPLTSNPYSVGNIDIAADTIRVRVKANSADARPFGSQLIVNQVFTKVLNKPVQPTLPQVDDANNKFGWTAVDGYPQASLYELSIDGGQSFQAVTENPQTIPDQIYGISQVCVRVTASSSNAAGSLLCNDKRYTVTPDAPAAPTNGITDDAIDTFDWTWVPGFENTTDYEVNIESGGWDPVATKPVALEDRAYAQRSIQVRVKANPVDGRPEGGIVSNDLALTKRPDAPAAPTGLVVDDAANTLDWTKVTGFDSEAMYEWSANNGSSWSQVKTKPIVVGDIDKAAGSVHIRVRANASNGMPAGASASNRQPFTQAPKIHPPASALVRVEDRVTTNMVDWEYVEFNGVSYDQPHHYEFTNDQGATWQTASAKPQFIGPQAYANSDVAIRVRKNAILGRSNDVGEPLWFDADNATGQFAVVQYVPMLTSGEVADVKAFNRWISSNFECIAEYDTQGKGEPVFWTRGHNTSSADSVDVSTIDDCGISEWTLLSVDEAVQLTQRLSSSIPLFAQEMMVSTGDSVWAEDSSGLIVSVKDGLTPSNRWSSYPHVKWQLPGSDKLLANASKQVSALSATLTAQNNQLVQAQQALTDWVRDNQNGSKSYPTLASEARSQQASLDSIIKQWDVTRESTITTLAKLRFEASAIQSRADADSVSLMSKVSEYQRQYVQLESNYMAMNSLVESNTFAAKLADFQQHSVQMANADATLANGSAGLEIHQATLAFFETMSMIESDYKGIKALKQALSNSLLGLDPHFADLITSINELLDELHTVSEQNDLDSLAATALEGLRRAHQAGYQVSESAALIDGRFAKIDMLGRFLPKSATYAQGWRCVKDTSAIGNQRLWTLLQDGHPNGVDNVAYQNEDAEKPSLLGANGYLEQANTAVLCGVPDWEIPTVGELKALVSVNIAGVKNGGDTLDVSVFPHHRALLPEYDKSSSKGGKEFSYWSSNSYDDNDQYAYQFGSKYSYADRSGYNRSESQLNENYMLARLVKRVPVEWEFLSDSGATVADRASAQCVKNVATGETWQLFQPDASSRFLSYQDIKAELQNFVDSTVCGKSNWTLTSANELVNLAVYRDSIFTDIEVAYSGYPAQLKYVTAASDNSLLELVDASDSEVSTAYHYSHYSYLYRFTAK</sequence>
<dbReference type="SUPFAM" id="SSF110296">
    <property type="entry name" value="Oligoxyloglucan reducing end-specific cellobiohydrolase"/>
    <property type="match status" value="1"/>
</dbReference>
<dbReference type="OrthoDB" id="5897571at2"/>
<dbReference type="PROSITE" id="PS51257">
    <property type="entry name" value="PROKAR_LIPOPROTEIN"/>
    <property type="match status" value="1"/>
</dbReference>
<name>E8LV86_9VIBR</name>
<proteinExistence type="predicted"/>
<evidence type="ECO:0000313" key="1">
    <source>
        <dbReference type="EMBL" id="EGA65471.1"/>
    </source>
</evidence>
<reference evidence="1 2" key="1">
    <citation type="journal article" date="2012" name="Int. J. Syst. Evol. Microbiol.">
        <title>Vibrio caribbeanicus sp. nov., isolated from the marine sponge Scleritoderma cyanea.</title>
        <authorList>
            <person name="Hoffmann M."/>
            <person name="Monday S.R."/>
            <person name="Allard M.W."/>
            <person name="Strain E.A."/>
            <person name="Whittaker P."/>
            <person name="Naum M."/>
            <person name="McCarthy P.J."/>
            <person name="Lopez J.V."/>
            <person name="Fischer M."/>
            <person name="Brown E.W."/>
        </authorList>
    </citation>
    <scope>NUCLEOTIDE SEQUENCE [LARGE SCALE GENOMIC DNA]</scope>
    <source>
        <strain evidence="1 2">LMG 20546</strain>
    </source>
</reference>
<accession>E8LV86</accession>
<dbReference type="EMBL" id="AEVS01000071">
    <property type="protein sequence ID" value="EGA65471.1"/>
    <property type="molecule type" value="Genomic_DNA"/>
</dbReference>
<dbReference type="eggNOG" id="COG2010">
    <property type="taxonomic scope" value="Bacteria"/>
</dbReference>
<comment type="caution">
    <text evidence="1">The sequence shown here is derived from an EMBL/GenBank/DDBJ whole genome shotgun (WGS) entry which is preliminary data.</text>
</comment>
<dbReference type="RefSeq" id="WP_006879753.1">
    <property type="nucleotide sequence ID" value="NZ_AEVS01000071.1"/>
</dbReference>
<dbReference type="STRING" id="945543.VIBR0546_14335"/>
<protein>
    <submittedName>
        <fullName evidence="1">BNR repeat protein</fullName>
    </submittedName>
</protein>
<organism evidence="1 2">
    <name type="scientific">Vibrio brasiliensis LMG 20546</name>
    <dbReference type="NCBI Taxonomy" id="945543"/>
    <lineage>
        <taxon>Bacteria</taxon>
        <taxon>Pseudomonadati</taxon>
        <taxon>Pseudomonadota</taxon>
        <taxon>Gammaproteobacteria</taxon>
        <taxon>Vibrionales</taxon>
        <taxon>Vibrionaceae</taxon>
        <taxon>Vibrio</taxon>
        <taxon>Vibrio oreintalis group</taxon>
    </lineage>
</organism>
<evidence type="ECO:0000313" key="2">
    <source>
        <dbReference type="Proteomes" id="UP000004371"/>
    </source>
</evidence>
<gene>
    <name evidence="1" type="ORF">VIBR0546_14335</name>
</gene>
<keyword evidence="2" id="KW-1185">Reference proteome</keyword>
<dbReference type="Proteomes" id="UP000004371">
    <property type="component" value="Unassembled WGS sequence"/>
</dbReference>